<evidence type="ECO:0000259" key="3">
    <source>
        <dbReference type="Pfam" id="PF06155"/>
    </source>
</evidence>
<dbReference type="AlphaFoldDB" id="A0A395LZH1"/>
<dbReference type="Gene3D" id="3.30.2020.30">
    <property type="match status" value="1"/>
</dbReference>
<comment type="caution">
    <text evidence="4">The sequence shown here is derived from an EMBL/GenBank/DDBJ whole genome shotgun (WGS) entry which is preliminary data.</text>
</comment>
<dbReference type="InterPro" id="IPR010376">
    <property type="entry name" value="GBBH-like_N"/>
</dbReference>
<evidence type="ECO:0000313" key="4">
    <source>
        <dbReference type="EMBL" id="RFM23034.1"/>
    </source>
</evidence>
<proteinExistence type="predicted"/>
<dbReference type="Pfam" id="PF06155">
    <property type="entry name" value="GBBH-like_N"/>
    <property type="match status" value="1"/>
</dbReference>
<protein>
    <submittedName>
        <fullName evidence="4">DUF971 domain-containing protein</fullName>
    </submittedName>
</protein>
<accession>A0A395LZH1</accession>
<reference evidence="4 5" key="1">
    <citation type="journal article" date="2011" name="ISME J.">
        <title>Community ecology of hot spring cyanobacterial mats: predominant populations and their functional potential.</title>
        <authorList>
            <person name="Klatt C.G."/>
            <person name="Wood J.M."/>
            <person name="Rusch D.B."/>
            <person name="Bateson M.M."/>
            <person name="Hamamura N."/>
            <person name="Heidelberg J.F."/>
            <person name="Grossman A.R."/>
            <person name="Bhaya D."/>
            <person name="Cohan F.M."/>
            <person name="Kuhl M."/>
            <person name="Bryant D.A."/>
            <person name="Ward D.M."/>
        </authorList>
    </citation>
    <scope>NUCLEOTIDE SEQUENCE [LARGE SCALE GENOMIC DNA]</scope>
    <source>
        <strain evidence="4">OS</strain>
    </source>
</reference>
<keyword evidence="1" id="KW-0479">Metal-binding</keyword>
<evidence type="ECO:0000313" key="5">
    <source>
        <dbReference type="Proteomes" id="UP000266389"/>
    </source>
</evidence>
<dbReference type="PANTHER" id="PTHR35303">
    <property type="entry name" value="OS02G0197800 PROTEIN"/>
    <property type="match status" value="1"/>
</dbReference>
<dbReference type="Proteomes" id="UP000266389">
    <property type="component" value="Unassembled WGS sequence"/>
</dbReference>
<dbReference type="InterPro" id="IPR038492">
    <property type="entry name" value="GBBH-like_N_sf"/>
</dbReference>
<dbReference type="EMBL" id="PHFL01000071">
    <property type="protein sequence ID" value="RFM23034.1"/>
    <property type="molecule type" value="Genomic_DNA"/>
</dbReference>
<sequence>MQLAKIKRYRDNALELTWSNGQVTYITLQKLRDECPCANCKGETVLFESYQPTKLKVFVPGMYDLKKIEVVGNYSIQPHWGDGHQTGLYTFDYLHKLSSPVAPE</sequence>
<organism evidence="4 5">
    <name type="scientific">Candidatus Thermochlorobacter aerophilus</name>
    <dbReference type="NCBI Taxonomy" id="1868324"/>
    <lineage>
        <taxon>Bacteria</taxon>
        <taxon>Pseudomonadati</taxon>
        <taxon>Chlorobiota</taxon>
        <taxon>Chlorobiia</taxon>
        <taxon>Chlorobiales</taxon>
        <taxon>Candidatus Thermochlorobacteriaceae</taxon>
        <taxon>Candidatus Thermochlorobacter</taxon>
    </lineage>
</organism>
<keyword evidence="2" id="KW-0408">Iron</keyword>
<dbReference type="GO" id="GO:0046872">
    <property type="term" value="F:metal ion binding"/>
    <property type="evidence" value="ECO:0007669"/>
    <property type="project" value="UniProtKB-KW"/>
</dbReference>
<feature type="domain" description="Gamma-butyrobetaine hydroxylase-like N-terminal" evidence="3">
    <location>
        <begin position="10"/>
        <end position="95"/>
    </location>
</feature>
<evidence type="ECO:0000256" key="2">
    <source>
        <dbReference type="ARBA" id="ARBA00023004"/>
    </source>
</evidence>
<evidence type="ECO:0000256" key="1">
    <source>
        <dbReference type="ARBA" id="ARBA00022723"/>
    </source>
</evidence>
<gene>
    <name evidence="4" type="ORF">D0433_13420</name>
</gene>
<name>A0A395LZH1_9BACT</name>